<name>A0ABR9WWR3_9RHOB</name>
<proteinExistence type="predicted"/>
<dbReference type="InterPro" id="IPR019056">
    <property type="entry name" value="Phage_TAC_6"/>
</dbReference>
<reference evidence="1 2" key="1">
    <citation type="journal article" date="2021" name="Int. J. Syst. Evol. Microbiol.">
        <title>Salipiger mangrovisoli sp. nov., isolated from mangrove soil and the proposal for the reclassification of Paraphaeobacter pallidus as Salipiger pallidus comb. nov.</title>
        <authorList>
            <person name="Du J."/>
            <person name="Liu Y."/>
            <person name="Pei T."/>
            <person name="Deng M.R."/>
            <person name="Zhu H."/>
        </authorList>
    </citation>
    <scope>NUCLEOTIDE SEQUENCE [LARGE SCALE GENOMIC DNA]</scope>
    <source>
        <strain evidence="1 2">6D45A</strain>
    </source>
</reference>
<comment type="caution">
    <text evidence="1">The sequence shown here is derived from an EMBL/GenBank/DDBJ whole genome shotgun (WGS) entry which is preliminary data.</text>
</comment>
<sequence length="66" mass="7314">MTGFDWPALLRTGLCGLGLRPEEFWLLTPAELRLMLGEESGARPMGRARLEELIAAFPDATAGERR</sequence>
<dbReference type="Proteomes" id="UP000607796">
    <property type="component" value="Unassembled WGS sequence"/>
</dbReference>
<dbReference type="InterPro" id="IPR011739">
    <property type="entry name" value="GTA_rcc01693"/>
</dbReference>
<dbReference type="NCBIfam" id="TIGR02216">
    <property type="entry name" value="phage_TIGR02216"/>
    <property type="match status" value="1"/>
</dbReference>
<evidence type="ECO:0000313" key="1">
    <source>
        <dbReference type="EMBL" id="MBE9635711.1"/>
    </source>
</evidence>
<evidence type="ECO:0000313" key="2">
    <source>
        <dbReference type="Proteomes" id="UP000607796"/>
    </source>
</evidence>
<accession>A0ABR9WWR3</accession>
<dbReference type="RefSeq" id="WP_194133018.1">
    <property type="nucleotide sequence ID" value="NZ_JADFFK010000001.1"/>
</dbReference>
<dbReference type="EMBL" id="JADFFK010000001">
    <property type="protein sequence ID" value="MBE9635711.1"/>
    <property type="molecule type" value="Genomic_DNA"/>
</dbReference>
<keyword evidence="2" id="KW-1185">Reference proteome</keyword>
<dbReference type="Pfam" id="PF09550">
    <property type="entry name" value="Phage_TAC_6"/>
    <property type="match status" value="1"/>
</dbReference>
<gene>
    <name evidence="1" type="ORF">IQ782_02535</name>
</gene>
<protein>
    <submittedName>
        <fullName evidence="1">Phage tail assembly chaperone</fullName>
    </submittedName>
</protein>
<organism evidence="1 2">
    <name type="scientific">Salipiger mangrovisoli</name>
    <dbReference type="NCBI Taxonomy" id="2865933"/>
    <lineage>
        <taxon>Bacteria</taxon>
        <taxon>Pseudomonadati</taxon>
        <taxon>Pseudomonadota</taxon>
        <taxon>Alphaproteobacteria</taxon>
        <taxon>Rhodobacterales</taxon>
        <taxon>Roseobacteraceae</taxon>
        <taxon>Salipiger</taxon>
    </lineage>
</organism>